<evidence type="ECO:0000256" key="2">
    <source>
        <dbReference type="ARBA" id="ARBA00022614"/>
    </source>
</evidence>
<dbReference type="Proteomes" id="UP000290289">
    <property type="component" value="Chromosome 5"/>
</dbReference>
<keyword evidence="5" id="KW-0520">NAD</keyword>
<reference evidence="8 9" key="1">
    <citation type="submission" date="2018-10" db="EMBL/GenBank/DDBJ databases">
        <title>A high-quality apple genome assembly.</title>
        <authorList>
            <person name="Hu J."/>
        </authorList>
    </citation>
    <scope>NUCLEOTIDE SEQUENCE [LARGE SCALE GENOMIC DNA]</scope>
    <source>
        <strain evidence="9">cv. HFTH1</strain>
        <tissue evidence="8">Young leaf</tissue>
    </source>
</reference>
<dbReference type="InterPro" id="IPR035897">
    <property type="entry name" value="Toll_tir_struct_dom_sf"/>
</dbReference>
<dbReference type="PANTHER" id="PTHR32009">
    <property type="entry name" value="TMV RESISTANCE PROTEIN N-LIKE"/>
    <property type="match status" value="1"/>
</dbReference>
<evidence type="ECO:0000256" key="5">
    <source>
        <dbReference type="ARBA" id="ARBA00023027"/>
    </source>
</evidence>
<keyword evidence="2" id="KW-0433">Leucine-rich repeat</keyword>
<dbReference type="PROSITE" id="PS50104">
    <property type="entry name" value="TIR"/>
    <property type="match status" value="1"/>
</dbReference>
<dbReference type="AlphaFoldDB" id="A0A498JXN1"/>
<dbReference type="PANTHER" id="PTHR32009:SF39">
    <property type="entry name" value="TIR DOMAIN-CONTAINING PROTEIN"/>
    <property type="match status" value="1"/>
</dbReference>
<evidence type="ECO:0000313" key="9">
    <source>
        <dbReference type="Proteomes" id="UP000290289"/>
    </source>
</evidence>
<proteinExistence type="predicted"/>
<evidence type="ECO:0000256" key="6">
    <source>
        <dbReference type="ARBA" id="ARBA00047304"/>
    </source>
</evidence>
<evidence type="ECO:0000256" key="3">
    <source>
        <dbReference type="ARBA" id="ARBA00022737"/>
    </source>
</evidence>
<dbReference type="InterPro" id="IPR000157">
    <property type="entry name" value="TIR_dom"/>
</dbReference>
<keyword evidence="3" id="KW-0677">Repeat</keyword>
<accession>A0A498JXN1</accession>
<dbReference type="InterPro" id="IPR045344">
    <property type="entry name" value="C-JID"/>
</dbReference>
<protein>
    <recommendedName>
        <fullName evidence="1">ADP-ribosyl cyclase/cyclic ADP-ribose hydrolase</fullName>
        <ecNumber evidence="1">3.2.2.6</ecNumber>
    </recommendedName>
</protein>
<name>A0A498JXN1_MALDO</name>
<comment type="caution">
    <text evidence="8">The sequence shown here is derived from an EMBL/GenBank/DDBJ whole genome shotgun (WGS) entry which is preliminary data.</text>
</comment>
<gene>
    <name evidence="8" type="ORF">DVH24_030456</name>
</gene>
<dbReference type="GO" id="GO:0006950">
    <property type="term" value="P:response to stress"/>
    <property type="evidence" value="ECO:0007669"/>
    <property type="project" value="UniProtKB-ARBA"/>
</dbReference>
<dbReference type="SMART" id="SM00255">
    <property type="entry name" value="TIR"/>
    <property type="match status" value="1"/>
</dbReference>
<dbReference type="GO" id="GO:0061809">
    <property type="term" value="F:NAD+ nucleosidase activity, cyclic ADP-ribose generating"/>
    <property type="evidence" value="ECO:0007669"/>
    <property type="project" value="UniProtKB-EC"/>
</dbReference>
<feature type="domain" description="TIR" evidence="7">
    <location>
        <begin position="77"/>
        <end position="242"/>
    </location>
</feature>
<evidence type="ECO:0000259" key="7">
    <source>
        <dbReference type="PROSITE" id="PS50104"/>
    </source>
</evidence>
<dbReference type="Gene3D" id="3.40.50.10140">
    <property type="entry name" value="Toll/interleukin-1 receptor homology (TIR) domain"/>
    <property type="match status" value="1"/>
</dbReference>
<dbReference type="Pfam" id="PF01582">
    <property type="entry name" value="TIR"/>
    <property type="match status" value="1"/>
</dbReference>
<organism evidence="8 9">
    <name type="scientific">Malus domestica</name>
    <name type="common">Apple</name>
    <name type="synonym">Pyrus malus</name>
    <dbReference type="NCBI Taxonomy" id="3750"/>
    <lineage>
        <taxon>Eukaryota</taxon>
        <taxon>Viridiplantae</taxon>
        <taxon>Streptophyta</taxon>
        <taxon>Embryophyta</taxon>
        <taxon>Tracheophyta</taxon>
        <taxon>Spermatophyta</taxon>
        <taxon>Magnoliopsida</taxon>
        <taxon>eudicotyledons</taxon>
        <taxon>Gunneridae</taxon>
        <taxon>Pentapetalae</taxon>
        <taxon>rosids</taxon>
        <taxon>fabids</taxon>
        <taxon>Rosales</taxon>
        <taxon>Rosaceae</taxon>
        <taxon>Amygdaloideae</taxon>
        <taxon>Maleae</taxon>
        <taxon>Malus</taxon>
    </lineage>
</organism>
<sequence>MKNERKWTRVALCALLSVKENPEVSPIESDSETWNYLYHCQIGGTNEFLLVPDNCRDRVTQTDIPSSSYWSPPTPQWTYDVFLSFRGVDTRINFVDHLYTSLNHKGVFAFRGAEQLERENPISPELLKAIEESRYVIVVLSRNYAYSTCCLDELAKSVECMKVMGQTILPVFYDVDPSEVRKQMGNFRKAFSKHEEAFKDNTEKVRKWRDALTEVADLYGWHLQDGPKTYKDVDFINCPRAFDPESDKLQQWKPVHDLSLPNQVLQKDIEVSLSLCLTRTHTHKKMSSIFSLCQLFDYKSYSIKSCDYQNEIPKWFNNIATRDFISIPVPPDLKNDKKWMGVAIVFLVKRKPGVSQIESDFASDYFYKCRVETEEFQLEPFLLDWTHLNSVESNSELLCAFYVPCVCFPRMLNESFVIGSVFETNNPCMEVQKCGIHLIYEQDVEKLIQTFIPHSFGIGGRQQLQQQIPVLSKQSQQIIPSEPSNLNEVGKAASELGWFNLENDILRWEKFIPTCEEGSTVLLRRNIESVLPRYLEGLNHRYQNYDFSLSGSPAWFNTEVGTSVTIKLPQNLHKSKKWMGFSLCVSLAVEHQHIVKEDQYHGSCRLEMGKHYMNLSLNFESVISDKHHLLIVYIPRAMIPELFTQTSSRKICLSFITYRPALKVKICGLRILYKQDLQGFVQTIIQCILGSSDTLLGYYNELVVKHWINLILEQRHKVLTEEKHSPQECDHSTPHERKFQLISQNIRNWVWSDDHFALKLAGIEFPKWFLNPNKGDSAQIEVPQNLYDDGNWLGIALSVSSSIHEHPNIINDTPDSEFARELICDLNTQVDRDNKLRFTFDTDKDMWLHAHDLIWFVYIPRALFPESWNQLNLVGATFGSNGPGLGLHECAIRLVFKEDVEELVQTLTVSELSANCDHCKEAAEYGK</sequence>
<evidence type="ECO:0000256" key="1">
    <source>
        <dbReference type="ARBA" id="ARBA00011982"/>
    </source>
</evidence>
<keyword evidence="4" id="KW-0378">Hydrolase</keyword>
<comment type="catalytic activity">
    <reaction evidence="6">
        <text>NAD(+) + H2O = ADP-D-ribose + nicotinamide + H(+)</text>
        <dbReference type="Rhea" id="RHEA:16301"/>
        <dbReference type="ChEBI" id="CHEBI:15377"/>
        <dbReference type="ChEBI" id="CHEBI:15378"/>
        <dbReference type="ChEBI" id="CHEBI:17154"/>
        <dbReference type="ChEBI" id="CHEBI:57540"/>
        <dbReference type="ChEBI" id="CHEBI:57967"/>
        <dbReference type="EC" id="3.2.2.6"/>
    </reaction>
    <physiologicalReaction direction="left-to-right" evidence="6">
        <dbReference type="Rhea" id="RHEA:16302"/>
    </physiologicalReaction>
</comment>
<evidence type="ECO:0000313" key="8">
    <source>
        <dbReference type="EMBL" id="RXH99965.1"/>
    </source>
</evidence>
<dbReference type="SUPFAM" id="SSF52200">
    <property type="entry name" value="Toll/Interleukin receptor TIR domain"/>
    <property type="match status" value="1"/>
</dbReference>
<dbReference type="GO" id="GO:0007165">
    <property type="term" value="P:signal transduction"/>
    <property type="evidence" value="ECO:0007669"/>
    <property type="project" value="InterPro"/>
</dbReference>
<keyword evidence="9" id="KW-1185">Reference proteome</keyword>
<dbReference type="FunFam" id="3.40.50.10140:FF:000007">
    <property type="entry name" value="Disease resistance protein (TIR-NBS-LRR class)"/>
    <property type="match status" value="1"/>
</dbReference>
<evidence type="ECO:0000256" key="4">
    <source>
        <dbReference type="ARBA" id="ARBA00022801"/>
    </source>
</evidence>
<dbReference type="EMBL" id="RDQH01000331">
    <property type="protein sequence ID" value="RXH99965.1"/>
    <property type="molecule type" value="Genomic_DNA"/>
</dbReference>
<dbReference type="EC" id="3.2.2.6" evidence="1"/>
<dbReference type="Pfam" id="PF20160">
    <property type="entry name" value="C-JID"/>
    <property type="match status" value="2"/>
</dbReference>